<dbReference type="OrthoDB" id="9809531at2"/>
<evidence type="ECO:0000256" key="3">
    <source>
        <dbReference type="ARBA" id="ARBA00022679"/>
    </source>
</evidence>
<dbReference type="RefSeq" id="WP_074699814.1">
    <property type="nucleotide sequence ID" value="NZ_CP018863.1"/>
</dbReference>
<comment type="catalytic activity">
    <reaction evidence="7">
        <text>DNA(n) + a 2'-deoxyribonucleoside 5'-triphosphate = DNA(n+1) + diphosphate</text>
        <dbReference type="Rhea" id="RHEA:22508"/>
        <dbReference type="Rhea" id="RHEA-COMP:17339"/>
        <dbReference type="Rhea" id="RHEA-COMP:17340"/>
        <dbReference type="ChEBI" id="CHEBI:33019"/>
        <dbReference type="ChEBI" id="CHEBI:61560"/>
        <dbReference type="ChEBI" id="CHEBI:173112"/>
        <dbReference type="EC" id="2.7.7.7"/>
    </reaction>
</comment>
<organism evidence="9 10">
    <name type="scientific">Crystallibacter crystallopoietes</name>
    <dbReference type="NCBI Taxonomy" id="37928"/>
    <lineage>
        <taxon>Bacteria</taxon>
        <taxon>Bacillati</taxon>
        <taxon>Actinomycetota</taxon>
        <taxon>Actinomycetes</taxon>
        <taxon>Micrococcales</taxon>
        <taxon>Micrococcaceae</taxon>
        <taxon>Crystallibacter</taxon>
    </lineage>
</organism>
<dbReference type="GO" id="GO:0009360">
    <property type="term" value="C:DNA polymerase III complex"/>
    <property type="evidence" value="ECO:0007669"/>
    <property type="project" value="InterPro"/>
</dbReference>
<dbReference type="PANTHER" id="PTHR11669">
    <property type="entry name" value="REPLICATION FACTOR C / DNA POLYMERASE III GAMMA-TAU SUBUNIT"/>
    <property type="match status" value="1"/>
</dbReference>
<evidence type="ECO:0000256" key="5">
    <source>
        <dbReference type="ARBA" id="ARBA00022705"/>
    </source>
</evidence>
<evidence type="ECO:0000259" key="8">
    <source>
        <dbReference type="SMART" id="SM00382"/>
    </source>
</evidence>
<dbReference type="SMART" id="SM00382">
    <property type="entry name" value="AAA"/>
    <property type="match status" value="1"/>
</dbReference>
<dbReference type="STRING" id="37928.SAMN04489742_1417"/>
<dbReference type="GO" id="GO:0006261">
    <property type="term" value="P:DNA-templated DNA replication"/>
    <property type="evidence" value="ECO:0007669"/>
    <property type="project" value="TreeGrafter"/>
</dbReference>
<keyword evidence="5" id="KW-0235">DNA replication</keyword>
<evidence type="ECO:0000256" key="6">
    <source>
        <dbReference type="ARBA" id="ARBA00022932"/>
    </source>
</evidence>
<evidence type="ECO:0000256" key="2">
    <source>
        <dbReference type="ARBA" id="ARBA00014363"/>
    </source>
</evidence>
<dbReference type="InterPro" id="IPR027417">
    <property type="entry name" value="P-loop_NTPase"/>
</dbReference>
<name>A0A1H1BHV2_9MICC</name>
<reference evidence="9 10" key="1">
    <citation type="submission" date="2016-10" db="EMBL/GenBank/DDBJ databases">
        <authorList>
            <person name="de Groot N.N."/>
        </authorList>
    </citation>
    <scope>NUCLEOTIDE SEQUENCE [LARGE SCALE GENOMIC DNA]</scope>
    <source>
        <strain evidence="9 10">DSM 20117</strain>
    </source>
</reference>
<dbReference type="Proteomes" id="UP000181917">
    <property type="component" value="Unassembled WGS sequence"/>
</dbReference>
<proteinExistence type="predicted"/>
<gene>
    <name evidence="9" type="ORF">SAMN04489742_1417</name>
</gene>
<dbReference type="GO" id="GO:0003677">
    <property type="term" value="F:DNA binding"/>
    <property type="evidence" value="ECO:0007669"/>
    <property type="project" value="InterPro"/>
</dbReference>
<protein>
    <recommendedName>
        <fullName evidence="2">DNA polymerase III subunit delta'</fullName>
        <ecNumber evidence="1">2.7.7.7</ecNumber>
    </recommendedName>
</protein>
<dbReference type="PANTHER" id="PTHR11669:SF8">
    <property type="entry name" value="DNA POLYMERASE III SUBUNIT DELTA"/>
    <property type="match status" value="1"/>
</dbReference>
<keyword evidence="6" id="KW-0239">DNA-directed DNA polymerase</keyword>
<dbReference type="InterPro" id="IPR003593">
    <property type="entry name" value="AAA+_ATPase"/>
</dbReference>
<evidence type="ECO:0000256" key="4">
    <source>
        <dbReference type="ARBA" id="ARBA00022695"/>
    </source>
</evidence>
<keyword evidence="4" id="KW-0548">Nucleotidyltransferase</keyword>
<dbReference type="InterPro" id="IPR015199">
    <property type="entry name" value="DNA_pol_III_delta_C"/>
</dbReference>
<dbReference type="Pfam" id="PF09115">
    <property type="entry name" value="DNApol3-delta_C"/>
    <property type="match status" value="1"/>
</dbReference>
<keyword evidence="3" id="KW-0808">Transferase</keyword>
<evidence type="ECO:0000256" key="1">
    <source>
        <dbReference type="ARBA" id="ARBA00012417"/>
    </source>
</evidence>
<dbReference type="Gene3D" id="3.40.50.300">
    <property type="entry name" value="P-loop containing nucleotide triphosphate hydrolases"/>
    <property type="match status" value="1"/>
</dbReference>
<feature type="domain" description="AAA+ ATPase" evidence="8">
    <location>
        <begin position="26"/>
        <end position="224"/>
    </location>
</feature>
<dbReference type="EC" id="2.7.7.7" evidence="1"/>
<dbReference type="SUPFAM" id="SSF52540">
    <property type="entry name" value="P-loop containing nucleoside triphosphate hydrolases"/>
    <property type="match status" value="1"/>
</dbReference>
<dbReference type="KEGG" id="acry:AC20117_10280"/>
<evidence type="ECO:0000313" key="10">
    <source>
        <dbReference type="Proteomes" id="UP000181917"/>
    </source>
</evidence>
<accession>A0A1H1BHV2</accession>
<dbReference type="AlphaFoldDB" id="A0A1H1BHV2"/>
<dbReference type="EMBL" id="FNKH01000002">
    <property type="protein sequence ID" value="SDQ51451.1"/>
    <property type="molecule type" value="Genomic_DNA"/>
</dbReference>
<sequence length="379" mass="41248">MSVWSDLPGQTAVMEQLSRAAAAERPNHAWLFTGPPGSGRSNAARSFAAALLCEQPDPAARGCGECHACHTVLGGTNADVSAMVTENVSFTIREVRDWVTKAQDKPSSGRWRVIIIEDADRMAERTTNVLLKAIEEPPPRTIWLLCAPSPADVLVTIRSRCRPVGLRIPPVGDVAELLVRRDGATPELAEFAARVSQSHIGVARRLAANEDARSRRDTIVRLPLRLRGVSDAVMAAGELVEISNADAAAASEQRNAAEREALLHTLGAPEKGTLPPAMRSQLKQLEDEQKRRAKRSVSDSLDRVMIDLTTFYRDVLALQLGASSDLVNEYLRPELTSYAEQSTPEKTLQRLDAIAQTRKRLSTNVAPVLAMEAMAVSLL</sequence>
<dbReference type="GO" id="GO:0003887">
    <property type="term" value="F:DNA-directed DNA polymerase activity"/>
    <property type="evidence" value="ECO:0007669"/>
    <property type="project" value="UniProtKB-KW"/>
</dbReference>
<evidence type="ECO:0000313" key="9">
    <source>
        <dbReference type="EMBL" id="SDQ51451.1"/>
    </source>
</evidence>
<dbReference type="InterPro" id="IPR050238">
    <property type="entry name" value="DNA_Rep/Repair_Clamp_Loader"/>
</dbReference>
<dbReference type="NCBIfam" id="NF005926">
    <property type="entry name" value="PRK07940.1"/>
    <property type="match status" value="1"/>
</dbReference>
<evidence type="ECO:0000256" key="7">
    <source>
        <dbReference type="ARBA" id="ARBA00049244"/>
    </source>
</evidence>
<dbReference type="Pfam" id="PF13177">
    <property type="entry name" value="DNA_pol3_delta2"/>
    <property type="match status" value="1"/>
</dbReference>
<keyword evidence="10" id="KW-1185">Reference proteome</keyword>